<feature type="chain" id="PRO_5037988455" evidence="2">
    <location>
        <begin position="28"/>
        <end position="614"/>
    </location>
</feature>
<protein>
    <submittedName>
        <fullName evidence="4">DUF2436 domain-containing protein</fullName>
    </submittedName>
</protein>
<evidence type="ECO:0000256" key="1">
    <source>
        <dbReference type="ARBA" id="ARBA00022801"/>
    </source>
</evidence>
<name>A0A930MVR7_9BACT</name>
<dbReference type="InterPro" id="IPR018832">
    <property type="entry name" value="Pept_C25_gingipain_C"/>
</dbReference>
<dbReference type="Proteomes" id="UP000771736">
    <property type="component" value="Unassembled WGS sequence"/>
</dbReference>
<feature type="signal peptide" evidence="2">
    <location>
        <begin position="1"/>
        <end position="27"/>
    </location>
</feature>
<dbReference type="GO" id="GO:0016787">
    <property type="term" value="F:hydrolase activity"/>
    <property type="evidence" value="ECO:0007669"/>
    <property type="project" value="UniProtKB-KW"/>
</dbReference>
<gene>
    <name evidence="4" type="ORF">HXN26_00530</name>
</gene>
<organism evidence="4 5">
    <name type="scientific">Prevotella aurantiaca</name>
    <dbReference type="NCBI Taxonomy" id="596085"/>
    <lineage>
        <taxon>Bacteria</taxon>
        <taxon>Pseudomonadati</taxon>
        <taxon>Bacteroidota</taxon>
        <taxon>Bacteroidia</taxon>
        <taxon>Bacteroidales</taxon>
        <taxon>Prevotellaceae</taxon>
        <taxon>Prevotella</taxon>
    </lineage>
</organism>
<evidence type="ECO:0000256" key="2">
    <source>
        <dbReference type="SAM" id="SignalP"/>
    </source>
</evidence>
<sequence>MKPNLLKHAYATFVAMFITMLSMPAMAQSEGKARIILEAHNVWSDGSGYQMLLDADHNLYGDKIPAEGPIWDDKNPPANLYDGFEYKIPAQADPSTTPKYMVMDGEDYVDIPAGIYDFCIVAPQTDTKIWIAGDADGPTRGNDYNFEAGKTYRFTMHIVTEVNNDGAKLVITEGGKVTTYDLWVGGTQVTSENCNDLPHSKGTVFYDPSTKTLNLYDAYINIYGADEAIRTNMDGLTIHAEGTNMLASTDGAAIKTDNAKVTITGGGALTLTGKKFGLHAANKSSLLLDNCTISCEGTFGNDANDAAISIKQATVIAKGNKLASVCGIQSLDLSGASISQPAGAYFDATLGGIALNGQLVNDKVIIKAKDIVYYDLEVGSRKVTSANCDDLSKLDNVSGKASYNPETKVLTFENADISGTINAIVSHIDGLTIKLIGNNSFVTEYVAISITKPLTITGGGSLKAKSTRDCAIYANQTDLHIENCTVNAESPVYGIAGDGGTNEHLSIKNANVTAIGTEYASIADLASLTLTDCILVQPSGAAFDPVKHCVALNGTPVKSKVVITNDPNGIVSPSADVPTTAQGVYTLSGVRLSAEPKDLPKGIYIVNGKKVVKP</sequence>
<dbReference type="EMBL" id="JABZSJ010000001">
    <property type="protein sequence ID" value="MBF1383334.1"/>
    <property type="molecule type" value="Genomic_DNA"/>
</dbReference>
<dbReference type="AlphaFoldDB" id="A0A930MVR7"/>
<evidence type="ECO:0000313" key="4">
    <source>
        <dbReference type="EMBL" id="MBF1383334.1"/>
    </source>
</evidence>
<feature type="domain" description="Peptidase C25 gingipain C-terminal" evidence="3">
    <location>
        <begin position="17"/>
        <end position="159"/>
    </location>
</feature>
<dbReference type="RefSeq" id="WP_273158129.1">
    <property type="nucleotide sequence ID" value="NZ_JABZSJ010000001.1"/>
</dbReference>
<keyword evidence="2" id="KW-0732">Signal</keyword>
<evidence type="ECO:0000259" key="3">
    <source>
        <dbReference type="Pfam" id="PF10365"/>
    </source>
</evidence>
<reference evidence="4" key="1">
    <citation type="submission" date="2020-04" db="EMBL/GenBank/DDBJ databases">
        <title>Deep metagenomics examines the oral microbiome during advanced dental caries in children, revealing novel taxa and co-occurrences with host molecules.</title>
        <authorList>
            <person name="Baker J.L."/>
            <person name="Morton J.T."/>
            <person name="Dinis M."/>
            <person name="Alvarez R."/>
            <person name="Tran N.C."/>
            <person name="Knight R."/>
            <person name="Edlund A."/>
        </authorList>
    </citation>
    <scope>NUCLEOTIDE SEQUENCE</scope>
    <source>
        <strain evidence="4">JCVI_44_bin.5</strain>
    </source>
</reference>
<dbReference type="Pfam" id="PF10365">
    <property type="entry name" value="DUF2436"/>
    <property type="match status" value="1"/>
</dbReference>
<comment type="caution">
    <text evidence="4">The sequence shown here is derived from an EMBL/GenBank/DDBJ whole genome shotgun (WGS) entry which is preliminary data.</text>
</comment>
<proteinExistence type="predicted"/>
<evidence type="ECO:0000313" key="5">
    <source>
        <dbReference type="Proteomes" id="UP000771736"/>
    </source>
</evidence>
<accession>A0A930MVR7</accession>
<keyword evidence="1" id="KW-0378">Hydrolase</keyword>